<evidence type="ECO:0000259" key="2">
    <source>
        <dbReference type="Pfam" id="PF13477"/>
    </source>
</evidence>
<dbReference type="Pfam" id="PF00534">
    <property type="entry name" value="Glycos_transf_1"/>
    <property type="match status" value="1"/>
</dbReference>
<dbReference type="GO" id="GO:0016757">
    <property type="term" value="F:glycosyltransferase activity"/>
    <property type="evidence" value="ECO:0007669"/>
    <property type="project" value="InterPro"/>
</dbReference>
<dbReference type="InterPro" id="IPR028098">
    <property type="entry name" value="Glyco_trans_4-like_N"/>
</dbReference>
<evidence type="ECO:0000313" key="3">
    <source>
        <dbReference type="EMBL" id="MUH71335.1"/>
    </source>
</evidence>
<keyword evidence="4" id="KW-1185">Reference proteome</keyword>
<dbReference type="PANTHER" id="PTHR12526:SF638">
    <property type="entry name" value="SPORE COAT PROTEIN SA"/>
    <property type="match status" value="1"/>
</dbReference>
<dbReference type="CDD" id="cd03808">
    <property type="entry name" value="GT4_CapM-like"/>
    <property type="match status" value="1"/>
</dbReference>
<organism evidence="3 4">
    <name type="scientific">Psychrosphaera haliotis</name>
    <dbReference type="NCBI Taxonomy" id="555083"/>
    <lineage>
        <taxon>Bacteria</taxon>
        <taxon>Pseudomonadati</taxon>
        <taxon>Pseudomonadota</taxon>
        <taxon>Gammaproteobacteria</taxon>
        <taxon>Alteromonadales</taxon>
        <taxon>Pseudoalteromonadaceae</taxon>
        <taxon>Psychrosphaera</taxon>
    </lineage>
</organism>
<name>A0A6N8F437_9GAMM</name>
<evidence type="ECO:0000259" key="1">
    <source>
        <dbReference type="Pfam" id="PF00534"/>
    </source>
</evidence>
<dbReference type="SUPFAM" id="SSF53756">
    <property type="entry name" value="UDP-Glycosyltransferase/glycogen phosphorylase"/>
    <property type="match status" value="1"/>
</dbReference>
<feature type="domain" description="Glycosyltransferase subfamily 4-like N-terminal" evidence="2">
    <location>
        <begin position="4"/>
        <end position="151"/>
    </location>
</feature>
<dbReference type="GO" id="GO:1901135">
    <property type="term" value="P:carbohydrate derivative metabolic process"/>
    <property type="evidence" value="ECO:0007669"/>
    <property type="project" value="UniProtKB-ARBA"/>
</dbReference>
<dbReference type="RefSeq" id="WP_155693973.1">
    <property type="nucleotide sequence ID" value="NZ_WOCD01000001.1"/>
</dbReference>
<proteinExistence type="predicted"/>
<gene>
    <name evidence="3" type="ORF">GNP35_01785</name>
</gene>
<dbReference type="EMBL" id="WOCD01000001">
    <property type="protein sequence ID" value="MUH71335.1"/>
    <property type="molecule type" value="Genomic_DNA"/>
</dbReference>
<reference evidence="3 4" key="1">
    <citation type="submission" date="2019-11" db="EMBL/GenBank/DDBJ databases">
        <title>P. haliotis isolates from Z. marina roots.</title>
        <authorList>
            <person name="Cohen M."/>
            <person name="Jospin G."/>
            <person name="Eisen J.A."/>
            <person name="Coil D.A."/>
        </authorList>
    </citation>
    <scope>NUCLEOTIDE SEQUENCE [LARGE SCALE GENOMIC DNA]</scope>
    <source>
        <strain evidence="3 4">UCD-MCMsp1aY</strain>
    </source>
</reference>
<comment type="caution">
    <text evidence="3">The sequence shown here is derived from an EMBL/GenBank/DDBJ whole genome shotgun (WGS) entry which is preliminary data.</text>
</comment>
<dbReference type="Gene3D" id="3.40.50.2000">
    <property type="entry name" value="Glycogen Phosphorylase B"/>
    <property type="match status" value="2"/>
</dbReference>
<protein>
    <submittedName>
        <fullName evidence="3">Glycosyltransferase</fullName>
    </submittedName>
</protein>
<dbReference type="Proteomes" id="UP000439994">
    <property type="component" value="Unassembled WGS sequence"/>
</dbReference>
<dbReference type="InterPro" id="IPR001296">
    <property type="entry name" value="Glyco_trans_1"/>
</dbReference>
<sequence>MKTLLLVVNVDWFFKSHRLPIAVEAIKQGYDVHLACLDTGLFAELTKLGITCHNVPFSRSGVNPLNEFKCMWVLARLIKRLKPSLVHTVTIKPGLYTGLVSKFVKIPAIVFAISGLGLVFSSKSQQVKRRLVELLYRAAFSHKNKKIIFQNPVDRETLLRVLKTPLDVAEMIKGSGVDLNEFNYVEPPTGAVKVVMAARLLKDKGVYDFVDAARSYSDSHAKMEVGFETKVEFVLVGGPDLENPTSVTLAEFESWQQSNFITVLGSRSDVSEIFQNSHVVVLPSYYGEGLPKVLIEAAACGRAVITTNNPGCIEAVIPNETALIIEPKDSSALLGAICDLALDESKRQQMGIKGREFALNTFDVKAVVQRHLTIYKMLEVEQ</sequence>
<dbReference type="AlphaFoldDB" id="A0A6N8F437"/>
<feature type="domain" description="Glycosyl transferase family 1" evidence="1">
    <location>
        <begin position="188"/>
        <end position="356"/>
    </location>
</feature>
<dbReference type="Pfam" id="PF13477">
    <property type="entry name" value="Glyco_trans_4_2"/>
    <property type="match status" value="1"/>
</dbReference>
<accession>A0A6N8F437</accession>
<evidence type="ECO:0000313" key="4">
    <source>
        <dbReference type="Proteomes" id="UP000439994"/>
    </source>
</evidence>
<dbReference type="PANTHER" id="PTHR12526">
    <property type="entry name" value="GLYCOSYLTRANSFERASE"/>
    <property type="match status" value="1"/>
</dbReference>
<dbReference type="OrthoDB" id="9775208at2"/>
<keyword evidence="3" id="KW-0808">Transferase</keyword>